<dbReference type="Pfam" id="PF08281">
    <property type="entry name" value="Sigma70_r4_2"/>
    <property type="match status" value="1"/>
</dbReference>
<proteinExistence type="inferred from homology"/>
<protein>
    <submittedName>
        <fullName evidence="6">RNA polymerase sigma-70 factor</fullName>
    </submittedName>
</protein>
<dbReference type="PANTHER" id="PTHR43133">
    <property type="entry name" value="RNA POLYMERASE ECF-TYPE SIGMA FACTO"/>
    <property type="match status" value="1"/>
</dbReference>
<dbReference type="InterPro" id="IPR013325">
    <property type="entry name" value="RNA_pol_sigma_r2"/>
</dbReference>
<evidence type="ECO:0000256" key="3">
    <source>
        <dbReference type="ARBA" id="ARBA00023082"/>
    </source>
</evidence>
<dbReference type="InterPro" id="IPR036388">
    <property type="entry name" value="WH-like_DNA-bd_sf"/>
</dbReference>
<dbReference type="Pfam" id="PF04542">
    <property type="entry name" value="Sigma70_r2"/>
    <property type="match status" value="1"/>
</dbReference>
<comment type="similarity">
    <text evidence="1">Belongs to the sigma-70 factor family. ECF subfamily.</text>
</comment>
<feature type="domain" description="HTH luxR-type" evidence="5">
    <location>
        <begin position="140"/>
        <end position="188"/>
    </location>
</feature>
<dbReference type="InterPro" id="IPR014284">
    <property type="entry name" value="RNA_pol_sigma-70_dom"/>
</dbReference>
<dbReference type="InterPro" id="IPR039425">
    <property type="entry name" value="RNA_pol_sigma-70-like"/>
</dbReference>
<dbReference type="InterPro" id="IPR007627">
    <property type="entry name" value="RNA_pol_sigma70_r2"/>
</dbReference>
<keyword evidence="4" id="KW-0804">Transcription</keyword>
<evidence type="ECO:0000313" key="7">
    <source>
        <dbReference type="Proteomes" id="UP001589774"/>
    </source>
</evidence>
<keyword evidence="2" id="KW-0805">Transcription regulation</keyword>
<evidence type="ECO:0000256" key="4">
    <source>
        <dbReference type="ARBA" id="ARBA00023163"/>
    </source>
</evidence>
<gene>
    <name evidence="6" type="ORF">ACFFI0_10695</name>
</gene>
<sequence>MKDLTKFSDEELFHACVDGSELSFEELYNRYWYKLYAEALRRLRKAELAEEIVQDLFTSIWLNRKRIQIHSSVAAYLFTSVRYLVISAIQKEIVRKNYKEFYKGNFRDYDNSTETRLAFNELQNQIENHVRLLPDRCRYIYELSRKEFKSNKEIADLLGISEKTVENQLTKALSRLKVAMKLYSFHLLLLYYLC</sequence>
<evidence type="ECO:0000259" key="5">
    <source>
        <dbReference type="SMART" id="SM00421"/>
    </source>
</evidence>
<evidence type="ECO:0000256" key="2">
    <source>
        <dbReference type="ARBA" id="ARBA00023015"/>
    </source>
</evidence>
<dbReference type="SUPFAM" id="SSF88946">
    <property type="entry name" value="Sigma2 domain of RNA polymerase sigma factors"/>
    <property type="match status" value="1"/>
</dbReference>
<dbReference type="NCBIfam" id="TIGR02985">
    <property type="entry name" value="Sig70_bacteroi1"/>
    <property type="match status" value="1"/>
</dbReference>
<dbReference type="Proteomes" id="UP001589774">
    <property type="component" value="Unassembled WGS sequence"/>
</dbReference>
<dbReference type="PANTHER" id="PTHR43133:SF46">
    <property type="entry name" value="RNA POLYMERASE SIGMA-70 FACTOR ECF SUBFAMILY"/>
    <property type="match status" value="1"/>
</dbReference>
<keyword evidence="7" id="KW-1185">Reference proteome</keyword>
<name>A0ABV6HIR7_9SPHI</name>
<dbReference type="InterPro" id="IPR000792">
    <property type="entry name" value="Tscrpt_reg_LuxR_C"/>
</dbReference>
<dbReference type="InterPro" id="IPR014327">
    <property type="entry name" value="RNA_pol_sigma70_bacteroid"/>
</dbReference>
<dbReference type="Gene3D" id="1.10.1740.10">
    <property type="match status" value="1"/>
</dbReference>
<accession>A0ABV6HIR7</accession>
<dbReference type="EMBL" id="JBHLWO010000002">
    <property type="protein sequence ID" value="MFC0318780.1"/>
    <property type="molecule type" value="Genomic_DNA"/>
</dbReference>
<dbReference type="InterPro" id="IPR013249">
    <property type="entry name" value="RNA_pol_sigma70_r4_t2"/>
</dbReference>
<dbReference type="InterPro" id="IPR013324">
    <property type="entry name" value="RNA_pol_sigma_r3/r4-like"/>
</dbReference>
<dbReference type="Gene3D" id="1.10.10.10">
    <property type="entry name" value="Winged helix-like DNA-binding domain superfamily/Winged helix DNA-binding domain"/>
    <property type="match status" value="1"/>
</dbReference>
<reference evidence="6 7" key="1">
    <citation type="submission" date="2024-09" db="EMBL/GenBank/DDBJ databases">
        <authorList>
            <person name="Sun Q."/>
            <person name="Mori K."/>
        </authorList>
    </citation>
    <scope>NUCLEOTIDE SEQUENCE [LARGE SCALE GENOMIC DNA]</scope>
    <source>
        <strain evidence="6 7">CCM 7765</strain>
    </source>
</reference>
<organism evidence="6 7">
    <name type="scientific">Olivibacter oleidegradans</name>
    <dbReference type="NCBI Taxonomy" id="760123"/>
    <lineage>
        <taxon>Bacteria</taxon>
        <taxon>Pseudomonadati</taxon>
        <taxon>Bacteroidota</taxon>
        <taxon>Sphingobacteriia</taxon>
        <taxon>Sphingobacteriales</taxon>
        <taxon>Sphingobacteriaceae</taxon>
        <taxon>Olivibacter</taxon>
    </lineage>
</organism>
<dbReference type="SMART" id="SM00421">
    <property type="entry name" value="HTH_LUXR"/>
    <property type="match status" value="1"/>
</dbReference>
<evidence type="ECO:0000313" key="6">
    <source>
        <dbReference type="EMBL" id="MFC0318780.1"/>
    </source>
</evidence>
<dbReference type="SUPFAM" id="SSF88659">
    <property type="entry name" value="Sigma3 and sigma4 domains of RNA polymerase sigma factors"/>
    <property type="match status" value="1"/>
</dbReference>
<evidence type="ECO:0000256" key="1">
    <source>
        <dbReference type="ARBA" id="ARBA00010641"/>
    </source>
</evidence>
<keyword evidence="3" id="KW-0731">Sigma factor</keyword>
<dbReference type="NCBIfam" id="TIGR02937">
    <property type="entry name" value="sigma70-ECF"/>
    <property type="match status" value="1"/>
</dbReference>
<dbReference type="RefSeq" id="WP_013666220.1">
    <property type="nucleotide sequence ID" value="NZ_JBHLWO010000002.1"/>
</dbReference>
<comment type="caution">
    <text evidence="6">The sequence shown here is derived from an EMBL/GenBank/DDBJ whole genome shotgun (WGS) entry which is preliminary data.</text>
</comment>